<evidence type="ECO:0000313" key="1">
    <source>
        <dbReference type="EMBL" id="DAE09491.1"/>
    </source>
</evidence>
<reference evidence="1" key="1">
    <citation type="journal article" date="2021" name="Proc. Natl. Acad. Sci. U.S.A.">
        <title>A Catalog of Tens of Thousands of Viruses from Human Metagenomes Reveals Hidden Associations with Chronic Diseases.</title>
        <authorList>
            <person name="Tisza M.J."/>
            <person name="Buck C.B."/>
        </authorList>
    </citation>
    <scope>NUCLEOTIDE SEQUENCE</scope>
    <source>
        <strain evidence="1">Ct96x5</strain>
    </source>
</reference>
<accession>A0A8S5PSK3</accession>
<protein>
    <submittedName>
        <fullName evidence="1">Uncharacterized protein</fullName>
    </submittedName>
</protein>
<organism evidence="1">
    <name type="scientific">Siphoviridae sp. ct96x5</name>
    <dbReference type="NCBI Taxonomy" id="2825367"/>
    <lineage>
        <taxon>Viruses</taxon>
        <taxon>Duplodnaviria</taxon>
        <taxon>Heunggongvirae</taxon>
        <taxon>Uroviricota</taxon>
        <taxon>Caudoviricetes</taxon>
    </lineage>
</organism>
<proteinExistence type="predicted"/>
<name>A0A8S5PSK3_9CAUD</name>
<sequence>MPISRGYSETEEIENYLQEKCSAYSEASLLSTKNILVRAEKYADSIEKSLFEFEKKDFVNMFNENNWVKYRSSFDVAKTKLSKYMNFVMPHIAYTDQKQKDAMSFLTSLTVNELNDAILRMTYFQTEHEFLQYLYNDINESRVVEKIVSAMYWLGFSPEAISATRVGDISKEKCTVNGKPCSKEIIDFILDQRKIDSYTLENAAGNFRTYHFCDDDHLIRNPVESAKGKRNDAVVSVFCILQRMKVLNKEISNNRIKPKYLHRKPLNLNRQFCECYDYEQRTNIELKEFKYAVSNVDSPFEIRLSDPFSGKTVKRDEIFLYDKTLQEAKDFVRKYNQWKSMFYK</sequence>
<dbReference type="EMBL" id="BK015488">
    <property type="protein sequence ID" value="DAE09491.1"/>
    <property type="molecule type" value="Genomic_DNA"/>
</dbReference>